<dbReference type="InterPro" id="IPR011990">
    <property type="entry name" value="TPR-like_helical_dom_sf"/>
</dbReference>
<evidence type="ECO:0000256" key="4">
    <source>
        <dbReference type="ARBA" id="ARBA00022777"/>
    </source>
</evidence>
<dbReference type="SUPFAM" id="SSF48452">
    <property type="entry name" value="TPR-like"/>
    <property type="match status" value="1"/>
</dbReference>
<dbReference type="Gene3D" id="1.25.40.10">
    <property type="entry name" value="Tetratricopeptide repeat domain"/>
    <property type="match status" value="2"/>
</dbReference>
<keyword evidence="6" id="KW-0812">Transmembrane</keyword>
<evidence type="ECO:0000256" key="7">
    <source>
        <dbReference type="SAM" id="SignalP"/>
    </source>
</evidence>
<dbReference type="PANTHER" id="PTHR24421">
    <property type="entry name" value="NITRATE/NITRITE SENSOR PROTEIN NARX-RELATED"/>
    <property type="match status" value="1"/>
</dbReference>
<dbReference type="KEGG" id="fcs:TRV642_0039"/>
<dbReference type="PANTHER" id="PTHR24421:SF10">
    <property type="entry name" value="NITRATE_NITRITE SENSOR PROTEIN NARQ"/>
    <property type="match status" value="1"/>
</dbReference>
<keyword evidence="7" id="KW-0732">Signal</keyword>
<keyword evidence="4" id="KW-0418">Kinase</keyword>
<dbReference type="GO" id="GO:0000160">
    <property type="term" value="P:phosphorelay signal transduction system"/>
    <property type="evidence" value="ECO:0007669"/>
    <property type="project" value="UniProtKB-KW"/>
</dbReference>
<dbReference type="Proteomes" id="UP001152749">
    <property type="component" value="Chromosome"/>
</dbReference>
<evidence type="ECO:0000256" key="2">
    <source>
        <dbReference type="ARBA" id="ARBA00012438"/>
    </source>
</evidence>
<feature type="chain" id="PRO_5040913249" description="histidine kinase" evidence="7">
    <location>
        <begin position="29"/>
        <end position="592"/>
    </location>
</feature>
<evidence type="ECO:0000256" key="6">
    <source>
        <dbReference type="SAM" id="Phobius"/>
    </source>
</evidence>
<dbReference type="InterPro" id="IPR036890">
    <property type="entry name" value="HATPase_C_sf"/>
</dbReference>
<evidence type="ECO:0000256" key="3">
    <source>
        <dbReference type="ARBA" id="ARBA00022679"/>
    </source>
</evidence>
<dbReference type="RefSeq" id="WP_263361809.1">
    <property type="nucleotide sequence ID" value="NZ_OX336425.1"/>
</dbReference>
<dbReference type="EC" id="2.7.13.3" evidence="2"/>
<keyword evidence="3" id="KW-0808">Transferase</keyword>
<gene>
    <name evidence="8" type="ORF">TRV642_0039</name>
</gene>
<dbReference type="SUPFAM" id="SSF55874">
    <property type="entry name" value="ATPase domain of HSP90 chaperone/DNA topoisomerase II/histidine kinase"/>
    <property type="match status" value="1"/>
</dbReference>
<dbReference type="EMBL" id="OX336425">
    <property type="protein sequence ID" value="CAI2765137.1"/>
    <property type="molecule type" value="Genomic_DNA"/>
</dbReference>
<dbReference type="Gene3D" id="3.30.565.10">
    <property type="entry name" value="Histidine kinase-like ATPase, C-terminal domain"/>
    <property type="match status" value="1"/>
</dbReference>
<reference evidence="8" key="1">
    <citation type="submission" date="2022-09" db="EMBL/GenBank/DDBJ databases">
        <authorList>
            <person name="Duchaud E."/>
        </authorList>
    </citation>
    <scope>NUCLEOTIDE SEQUENCE</scope>
    <source>
        <strain evidence="8">TRV642</strain>
    </source>
</reference>
<dbReference type="GO" id="GO:0004673">
    <property type="term" value="F:protein histidine kinase activity"/>
    <property type="evidence" value="ECO:0007669"/>
    <property type="project" value="UniProtKB-EC"/>
</dbReference>
<keyword evidence="6" id="KW-0472">Membrane</keyword>
<evidence type="ECO:0000256" key="5">
    <source>
        <dbReference type="ARBA" id="ARBA00023012"/>
    </source>
</evidence>
<evidence type="ECO:0000256" key="1">
    <source>
        <dbReference type="ARBA" id="ARBA00000085"/>
    </source>
</evidence>
<proteinExistence type="predicted"/>
<feature type="transmembrane region" description="Helical" evidence="6">
    <location>
        <begin position="369"/>
        <end position="390"/>
    </location>
</feature>
<dbReference type="AlphaFoldDB" id="A0A9W4TC15"/>
<evidence type="ECO:0000313" key="8">
    <source>
        <dbReference type="EMBL" id="CAI2765137.1"/>
    </source>
</evidence>
<keyword evidence="5" id="KW-0902">Two-component regulatory system</keyword>
<evidence type="ECO:0000313" key="9">
    <source>
        <dbReference type="Proteomes" id="UP001152749"/>
    </source>
</evidence>
<keyword evidence="6" id="KW-1133">Transmembrane helix</keyword>
<name>A0A9W4TC15_9FLAO</name>
<dbReference type="InterPro" id="IPR050482">
    <property type="entry name" value="Sensor_HK_TwoCompSys"/>
</dbReference>
<sequence length="592" mass="68273">MKTTYFTKNKIFLAFIFALLVLASVAVAFSYQFQKTATNEIRIANKKKSAEIKKNIDQGDKLFDKGAYADSYFYYKKAIQLCKPIDNYADEYVYSYLSIANLQQNMSNYIACEESIAMVLPHLKKTSKPKFTYNTYTLLAYNYYFTYDNHNALIYHKKALKLATSSYKRAVILCDISNIYLNQKKYKKVIDILEPLAARKIRHESDSAKTDNAYAILLENLGYCYYKVGDPRAIDCLQKSAAIKLKLNEDYELVSSYNNLALYYSKTNPALSKLYTEKEYHTACKINSATFKANSLSSLITKTEGPELKKYSLAYIKIIDSITIARRKAKNQFSTIKYSSNQNKEENLQLKGQKAENELQLERQRKRNIVSYIIIFSTTMISLLVFVHLISKSRKEKNDAILQSEIRISKKLHDELEQDVYQTLKFSAHADLNQEENKDQLLNNLNKIYSKARNISKENSSIRTDENYSSALKEMISGFKTVDLNIILNGYDQIPWNEIEKSKKIILYRILQELFGNMKKHSQATLVNLNFKNIEKKIVVVYNDNGVGAYNRSIILKNGLQNVESRIKTINGNIIFDSNSKTGFKLSFNFPI</sequence>
<protein>
    <recommendedName>
        <fullName evidence="2">histidine kinase</fullName>
        <ecNumber evidence="2">2.7.13.3</ecNumber>
    </recommendedName>
</protein>
<organism evidence="8 9">
    <name type="scientific">Flavobacterium collinsii</name>
    <dbReference type="NCBI Taxonomy" id="1114861"/>
    <lineage>
        <taxon>Bacteria</taxon>
        <taxon>Pseudomonadati</taxon>
        <taxon>Bacteroidota</taxon>
        <taxon>Flavobacteriia</taxon>
        <taxon>Flavobacteriales</taxon>
        <taxon>Flavobacteriaceae</taxon>
        <taxon>Flavobacterium</taxon>
    </lineage>
</organism>
<feature type="signal peptide" evidence="7">
    <location>
        <begin position="1"/>
        <end position="28"/>
    </location>
</feature>
<accession>A0A9W4TC15</accession>
<comment type="catalytic activity">
    <reaction evidence="1">
        <text>ATP + protein L-histidine = ADP + protein N-phospho-L-histidine.</text>
        <dbReference type="EC" id="2.7.13.3"/>
    </reaction>
</comment>